<dbReference type="InterPro" id="IPR019285">
    <property type="entry name" value="DUF2336"/>
</dbReference>
<dbReference type="OrthoDB" id="9798569at2"/>
<gene>
    <name evidence="1" type="ORF">MTBPR1_110103</name>
</gene>
<dbReference type="Pfam" id="PF10098">
    <property type="entry name" value="DUF2336"/>
    <property type="match status" value="1"/>
</dbReference>
<dbReference type="STRING" id="1867952.MTBPR1_110103"/>
<organism evidence="1 2">
    <name type="scientific">Candidatus Terasakiella magnetica</name>
    <dbReference type="NCBI Taxonomy" id="1867952"/>
    <lineage>
        <taxon>Bacteria</taxon>
        <taxon>Pseudomonadati</taxon>
        <taxon>Pseudomonadota</taxon>
        <taxon>Alphaproteobacteria</taxon>
        <taxon>Rhodospirillales</taxon>
        <taxon>Terasakiellaceae</taxon>
        <taxon>Terasakiella</taxon>
    </lineage>
</organism>
<keyword evidence="2" id="KW-1185">Reference proteome</keyword>
<dbReference type="AlphaFoldDB" id="A0A1C3REL2"/>
<protein>
    <recommendedName>
        <fullName evidence="3">DUF2336 domain-containing protein</fullName>
    </recommendedName>
</protein>
<name>A0A1C3REL2_9PROT</name>
<evidence type="ECO:0008006" key="3">
    <source>
        <dbReference type="Google" id="ProtNLM"/>
    </source>
</evidence>
<dbReference type="EMBL" id="FLYE01000003">
    <property type="protein sequence ID" value="SCA55664.1"/>
    <property type="molecule type" value="Genomic_DNA"/>
</dbReference>
<accession>A0A1C3REL2</accession>
<evidence type="ECO:0000313" key="1">
    <source>
        <dbReference type="EMBL" id="SCA55664.1"/>
    </source>
</evidence>
<sequence>MSEVTQNDVKILYGDASPERRAVLAQKIAYNMNSETLSETEFELALAICQKLADDIDETVRCSLSQALKNSTDIPKELALKLAQDVLDVSLPMLEFNELLDDADLITLIKTGDVKRQLAIAHRPALSPNVTHNLCSQGSEEVVDHALKNEGAQFIEQTYELVLQRFNQSAQIQSSMASRAELPAQIIDQMVDLISDQIKAHLLGTNDISPVQLEKMVLESREDAKQRFFQNPLSKRDAQKLVIALDKQGKLSNELIIRALEIGDRTFFEYGLAQRVKIPVQNAQALIKDKGEKGFKALYTQAALPMAEFQAINYMVDVEYHSKKNRAITSPDDLCAQADEPESWLTQTANKKKKWRFF</sequence>
<dbReference type="RefSeq" id="WP_069186376.1">
    <property type="nucleotide sequence ID" value="NZ_FLYE01000003.1"/>
</dbReference>
<evidence type="ECO:0000313" key="2">
    <source>
        <dbReference type="Proteomes" id="UP000231658"/>
    </source>
</evidence>
<dbReference type="Proteomes" id="UP000231658">
    <property type="component" value="Unassembled WGS sequence"/>
</dbReference>
<proteinExistence type="predicted"/>
<reference evidence="1 2" key="1">
    <citation type="submission" date="2016-07" db="EMBL/GenBank/DDBJ databases">
        <authorList>
            <person name="Lefevre C.T."/>
        </authorList>
    </citation>
    <scope>NUCLEOTIDE SEQUENCE [LARGE SCALE GENOMIC DNA]</scope>
    <source>
        <strain evidence="1">PR1</strain>
    </source>
</reference>